<evidence type="ECO:0000313" key="1">
    <source>
        <dbReference type="EMBL" id="OQE21521.1"/>
    </source>
</evidence>
<gene>
    <name evidence="1" type="ORF">PENFLA_c014G03125</name>
</gene>
<organism evidence="1 2">
    <name type="scientific">Penicillium flavigenum</name>
    <dbReference type="NCBI Taxonomy" id="254877"/>
    <lineage>
        <taxon>Eukaryota</taxon>
        <taxon>Fungi</taxon>
        <taxon>Dikarya</taxon>
        <taxon>Ascomycota</taxon>
        <taxon>Pezizomycotina</taxon>
        <taxon>Eurotiomycetes</taxon>
        <taxon>Eurotiomycetidae</taxon>
        <taxon>Eurotiales</taxon>
        <taxon>Aspergillaceae</taxon>
        <taxon>Penicillium</taxon>
    </lineage>
</organism>
<reference evidence="2" key="1">
    <citation type="journal article" date="2017" name="Nat. Microbiol.">
        <title>Global analysis of biosynthetic gene clusters reveals vast potential of secondary metabolite production in Penicillium species.</title>
        <authorList>
            <person name="Nielsen J.C."/>
            <person name="Grijseels S."/>
            <person name="Prigent S."/>
            <person name="Ji B."/>
            <person name="Dainat J."/>
            <person name="Nielsen K.F."/>
            <person name="Frisvad J.C."/>
            <person name="Workman M."/>
            <person name="Nielsen J."/>
        </authorList>
    </citation>
    <scope>NUCLEOTIDE SEQUENCE [LARGE SCALE GENOMIC DNA]</scope>
    <source>
        <strain evidence="2">IBT 14082</strain>
    </source>
</reference>
<dbReference type="AlphaFoldDB" id="A0A1V6T5Z8"/>
<sequence length="85" mass="9374">MGCSQVRPCSAGAPASGTIILRIEKSSAKKLWAWDMLEHAMSSAREVVNLDLGVGPTFDRRLTILGRSVCTTFCHTCHERKQLLE</sequence>
<proteinExistence type="predicted"/>
<comment type="caution">
    <text evidence="1">The sequence shown here is derived from an EMBL/GenBank/DDBJ whole genome shotgun (WGS) entry which is preliminary data.</text>
</comment>
<name>A0A1V6T5Z8_9EURO</name>
<dbReference type="Proteomes" id="UP000191342">
    <property type="component" value="Unassembled WGS sequence"/>
</dbReference>
<dbReference type="EMBL" id="MLQL01000014">
    <property type="protein sequence ID" value="OQE21521.1"/>
    <property type="molecule type" value="Genomic_DNA"/>
</dbReference>
<accession>A0A1V6T5Z8</accession>
<keyword evidence="2" id="KW-1185">Reference proteome</keyword>
<protein>
    <submittedName>
        <fullName evidence="1">Uncharacterized protein</fullName>
    </submittedName>
</protein>
<evidence type="ECO:0000313" key="2">
    <source>
        <dbReference type="Proteomes" id="UP000191342"/>
    </source>
</evidence>